<keyword evidence="5" id="KW-0963">Cytoplasm</keyword>
<dbReference type="GO" id="GO:0031267">
    <property type="term" value="F:small GTPase binding"/>
    <property type="evidence" value="ECO:0007669"/>
    <property type="project" value="InterPro"/>
</dbReference>
<dbReference type="GO" id="GO:0005635">
    <property type="term" value="C:nuclear envelope"/>
    <property type="evidence" value="ECO:0007669"/>
    <property type="project" value="TreeGrafter"/>
</dbReference>
<evidence type="ECO:0000256" key="8">
    <source>
        <dbReference type="SAM" id="MobiDB-lite"/>
    </source>
</evidence>
<feature type="domain" description="Importin N-terminal" evidence="9">
    <location>
        <begin position="22"/>
        <end position="102"/>
    </location>
</feature>
<dbReference type="PROSITE" id="PS50166">
    <property type="entry name" value="IMPORTIN_B_NT"/>
    <property type="match status" value="1"/>
</dbReference>
<evidence type="ECO:0000256" key="2">
    <source>
        <dbReference type="ARBA" id="ARBA00004496"/>
    </source>
</evidence>
<keyword evidence="4" id="KW-0813">Transport</keyword>
<keyword evidence="11" id="KW-1185">Reference proteome</keyword>
<dbReference type="FunFam" id="1.25.10.10:FF:000053">
    <property type="entry name" value="Importin 7"/>
    <property type="match status" value="1"/>
</dbReference>
<keyword evidence="7" id="KW-0539">Nucleus</keyword>
<evidence type="ECO:0000313" key="10">
    <source>
        <dbReference type="Ensembl" id="ENSOTSP00005026439.2"/>
    </source>
</evidence>
<feature type="compositionally biased region" description="Acidic residues" evidence="8">
    <location>
        <begin position="929"/>
        <end position="947"/>
    </location>
</feature>
<evidence type="ECO:0000313" key="11">
    <source>
        <dbReference type="Proteomes" id="UP000694402"/>
    </source>
</evidence>
<dbReference type="InterPro" id="IPR001494">
    <property type="entry name" value="Importin-beta_N"/>
</dbReference>
<accession>A0A8C8EXR5</accession>
<evidence type="ECO:0000256" key="4">
    <source>
        <dbReference type="ARBA" id="ARBA00022448"/>
    </source>
</evidence>
<keyword evidence="6" id="KW-0653">Protein transport</keyword>
<proteinExistence type="inferred from homology"/>
<dbReference type="GeneTree" id="ENSGT00940000158848"/>
<dbReference type="PANTHER" id="PTHR10997">
    <property type="entry name" value="IMPORTIN-7, 8, 11"/>
    <property type="match status" value="1"/>
</dbReference>
<dbReference type="Proteomes" id="UP000694402">
    <property type="component" value="Unassembled WGS sequence"/>
</dbReference>
<dbReference type="Pfam" id="PF03810">
    <property type="entry name" value="IBN_N"/>
    <property type="match status" value="1"/>
</dbReference>
<dbReference type="GO" id="GO:0006606">
    <property type="term" value="P:protein import into nucleus"/>
    <property type="evidence" value="ECO:0007669"/>
    <property type="project" value="TreeGrafter"/>
</dbReference>
<dbReference type="Ensembl" id="ENSOTST00005028547.2">
    <property type="protein sequence ID" value="ENSOTSP00005026439.2"/>
    <property type="gene ID" value="ENSOTSG00005012285.2"/>
</dbReference>
<dbReference type="GO" id="GO:0005829">
    <property type="term" value="C:cytosol"/>
    <property type="evidence" value="ECO:0007669"/>
    <property type="project" value="TreeGrafter"/>
</dbReference>
<organism evidence="10 11">
    <name type="scientific">Oncorhynchus tshawytscha</name>
    <name type="common">Chinook salmon</name>
    <name type="synonym">Salmo tshawytscha</name>
    <dbReference type="NCBI Taxonomy" id="74940"/>
    <lineage>
        <taxon>Eukaryota</taxon>
        <taxon>Metazoa</taxon>
        <taxon>Chordata</taxon>
        <taxon>Craniata</taxon>
        <taxon>Vertebrata</taxon>
        <taxon>Euteleostomi</taxon>
        <taxon>Actinopterygii</taxon>
        <taxon>Neopterygii</taxon>
        <taxon>Teleostei</taxon>
        <taxon>Protacanthopterygii</taxon>
        <taxon>Salmoniformes</taxon>
        <taxon>Salmonidae</taxon>
        <taxon>Salmoninae</taxon>
        <taxon>Oncorhynchus</taxon>
    </lineage>
</organism>
<gene>
    <name evidence="10" type="primary">IPO8</name>
</gene>
<evidence type="ECO:0000256" key="5">
    <source>
        <dbReference type="ARBA" id="ARBA00022490"/>
    </source>
</evidence>
<dbReference type="SMART" id="SM00913">
    <property type="entry name" value="IBN_N"/>
    <property type="match status" value="1"/>
</dbReference>
<dbReference type="PANTHER" id="PTHR10997:SF26">
    <property type="entry name" value="IMPORTIN-8"/>
    <property type="match status" value="1"/>
</dbReference>
<protein>
    <recommendedName>
        <fullName evidence="9">Importin N-terminal domain-containing protein</fullName>
    </recommendedName>
</protein>
<dbReference type="InterPro" id="IPR013713">
    <property type="entry name" value="XPO2_central"/>
</dbReference>
<evidence type="ECO:0000259" key="9">
    <source>
        <dbReference type="PROSITE" id="PS50166"/>
    </source>
</evidence>
<evidence type="ECO:0000256" key="6">
    <source>
        <dbReference type="ARBA" id="ARBA00022927"/>
    </source>
</evidence>
<reference evidence="10" key="2">
    <citation type="submission" date="2025-09" db="UniProtKB">
        <authorList>
            <consortium name="Ensembl"/>
        </authorList>
    </citation>
    <scope>IDENTIFICATION</scope>
</reference>
<reference evidence="10" key="1">
    <citation type="submission" date="2025-08" db="UniProtKB">
        <authorList>
            <consortium name="Ensembl"/>
        </authorList>
    </citation>
    <scope>IDENTIFICATION</scope>
</reference>
<comment type="similarity">
    <text evidence="3">Belongs to the importin beta family.</text>
</comment>
<sequence length="1019" mass="117634">MDPNRIIQALKGTIDPNLRIAAENELNQSYKIINFAPTLLQIIVSEQVEFPVRQAAAIYLKNMVSQYWQDREPSLGEVVFPFNIHENDRTQIRNHIVEAIIQCPESIRAQLTVCLRAIIKHDFPGRWTAIVDKIGLYLQSQNSGSWYGSLLALYQLVKTYEYKKAEERDPLLAAMQIFLPRIQQLVTQLLPDGTIFSVLIQKQILKIFHALVQYSLPLQLINNTVITQWMELLRAVMDRDVPPETLEVDEDDRPDLVWWKSKKWALYIITRLFERYGSPGNVTKEYFEFADFFLKTYAVGIQQVLLKVLDQHRQKQYVTPHVLQKSLNYLNQGLSHSLTWKHMKPHMQTISQEVIFPLMCYKDEDEKLWQEDPYEYIRMKFNVYDDHALPATAAQSLLCKAARKRKEVLPQMMEFCHQIMMEPSADPRRKDGALHVIGSLAELLLKKRVYREQMELMLQNYVFPLLNSPLGYLRARSCWVLHSFSPLRFHNELVLRNAVELVKQGLVADKEMPVKVEAAIALQTLVSNQEQAKVYIRPYIRPVMQELLHVIKETENDDLTNVIQKMICEYNQEVAVIAVDMTQNLAEIFTKVLQSEEYEESEDKTVMALGILSTIDTILTVMEDHKEITQQLEGICLQVIGLVLQKPIIGMAEFYEEILSLGFGLTCQTISPQMWQLLAVLYEVFQNDCFDYFTDMMPLLHNYVTVDTDMLLSNPKYLEVIYNMCKKVLTSDAGEDAECHAAKLLEVIVLQCRGRGIDQCIPLFVEVVLERLTRGVKSSELRTMCLQVAIAALYYNPALLIHTLDNMHFPHTPQPITAHFINQWMNDTEFFLGLHDRKMCIIGLSVLMELPSRPVVVDGIAAQIVPSVLLLFLGLKHLYSSRLNKPDLLACTGVPEEDQNEEIPSDEDEVNENCNAMMQQQTSTHVGHEDDEEEEEDDEDYWDEEGLEGTPLEEYNTPLDYDNGEDEYQFFTAALLRVQNTDQPWYQSLTTPLSDDQKKQLQEIYSLSQQRRSTAAKGQ</sequence>
<dbReference type="Pfam" id="PF25758">
    <property type="entry name" value="TPR_IPO11"/>
    <property type="match status" value="1"/>
</dbReference>
<evidence type="ECO:0000256" key="7">
    <source>
        <dbReference type="ARBA" id="ARBA00023242"/>
    </source>
</evidence>
<comment type="subcellular location">
    <subcellularLocation>
        <location evidence="2">Cytoplasm</location>
    </subcellularLocation>
    <subcellularLocation>
        <location evidence="1">Nucleus</location>
    </subcellularLocation>
</comment>
<name>A0A8C8EXR5_ONCTS</name>
<dbReference type="InterPro" id="IPR058669">
    <property type="entry name" value="TPR_IPO7/11-like"/>
</dbReference>
<dbReference type="AlphaFoldDB" id="A0A8C8EXR5"/>
<feature type="region of interest" description="Disordered" evidence="8">
    <location>
        <begin position="920"/>
        <end position="964"/>
    </location>
</feature>
<dbReference type="Pfam" id="PF08506">
    <property type="entry name" value="Cse1"/>
    <property type="match status" value="1"/>
</dbReference>
<evidence type="ECO:0000256" key="3">
    <source>
        <dbReference type="ARBA" id="ARBA00007991"/>
    </source>
</evidence>
<evidence type="ECO:0000256" key="1">
    <source>
        <dbReference type="ARBA" id="ARBA00004123"/>
    </source>
</evidence>